<name>A0A7L8G5Z6_9CAUD</name>
<evidence type="ECO:0000313" key="2">
    <source>
        <dbReference type="Proteomes" id="UP000516590"/>
    </source>
</evidence>
<accession>A0A7L8G5Z6</accession>
<evidence type="ECO:0000313" key="1">
    <source>
        <dbReference type="EMBL" id="QOE32069.1"/>
    </source>
</evidence>
<dbReference type="EMBL" id="MT708544">
    <property type="protein sequence ID" value="QOE32069.1"/>
    <property type="molecule type" value="Genomic_DNA"/>
</dbReference>
<organism evidence="1 2">
    <name type="scientific">Rhizobium phage Palo</name>
    <dbReference type="NCBI Taxonomy" id="2767573"/>
    <lineage>
        <taxon>Viruses</taxon>
        <taxon>Duplodnaviria</taxon>
        <taxon>Heunggongvirae</taxon>
        <taxon>Uroviricota</taxon>
        <taxon>Caudoviricetes</taxon>
        <taxon>Autographivirales</taxon>
        <taxon>Dunnvirinae</taxon>
        <taxon>Palovirus</taxon>
        <taxon>Palovirus palo</taxon>
    </lineage>
</organism>
<keyword evidence="2" id="KW-1185">Reference proteome</keyword>
<gene>
    <name evidence="1" type="ORF">CPT_Palo_010</name>
</gene>
<sequence>MLTLREAKQRLAVHSMQLSRVGASDQFRVSYPEDSWRDSEKHAYYTDCLLDAAITGADMRKQRGLKRA</sequence>
<proteinExistence type="predicted"/>
<dbReference type="Proteomes" id="UP000516590">
    <property type="component" value="Segment"/>
</dbReference>
<reference evidence="1 2" key="1">
    <citation type="submission" date="2020-07" db="EMBL/GenBank/DDBJ databases">
        <title>Complete genome sequence of Rhizobium phaseoli phage Palo.</title>
        <authorList>
            <person name="Nabhani A."/>
            <person name="Rushing L."/>
            <person name="Newkirk H."/>
            <person name="Gonzalez C."/>
            <person name="Young R."/>
            <person name="Liu M."/>
        </authorList>
    </citation>
    <scope>NUCLEOTIDE SEQUENCE [LARGE SCALE GENOMIC DNA]</scope>
</reference>
<protein>
    <submittedName>
        <fullName evidence="1">Uncharacterized protein</fullName>
    </submittedName>
</protein>